<feature type="compositionally biased region" description="Low complexity" evidence="1">
    <location>
        <begin position="85"/>
        <end position="96"/>
    </location>
</feature>
<keyword evidence="3" id="KW-1185">Reference proteome</keyword>
<evidence type="ECO:0000313" key="2">
    <source>
        <dbReference type="EMBL" id="KAJ8357072.1"/>
    </source>
</evidence>
<organism evidence="2 3">
    <name type="scientific">Synaphobranchus kaupii</name>
    <name type="common">Kaup's arrowtooth eel</name>
    <dbReference type="NCBI Taxonomy" id="118154"/>
    <lineage>
        <taxon>Eukaryota</taxon>
        <taxon>Metazoa</taxon>
        <taxon>Chordata</taxon>
        <taxon>Craniata</taxon>
        <taxon>Vertebrata</taxon>
        <taxon>Euteleostomi</taxon>
        <taxon>Actinopterygii</taxon>
        <taxon>Neopterygii</taxon>
        <taxon>Teleostei</taxon>
        <taxon>Anguilliformes</taxon>
        <taxon>Synaphobranchidae</taxon>
        <taxon>Synaphobranchus</taxon>
    </lineage>
</organism>
<gene>
    <name evidence="2" type="ORF">SKAU_G00198660</name>
</gene>
<feature type="region of interest" description="Disordered" evidence="1">
    <location>
        <begin position="50"/>
        <end position="103"/>
    </location>
</feature>
<proteinExistence type="predicted"/>
<reference evidence="2" key="1">
    <citation type="journal article" date="2023" name="Science">
        <title>Genome structures resolve the early diversification of teleost fishes.</title>
        <authorList>
            <person name="Parey E."/>
            <person name="Louis A."/>
            <person name="Montfort J."/>
            <person name="Bouchez O."/>
            <person name="Roques C."/>
            <person name="Iampietro C."/>
            <person name="Lluch J."/>
            <person name="Castinel A."/>
            <person name="Donnadieu C."/>
            <person name="Desvignes T."/>
            <person name="Floi Bucao C."/>
            <person name="Jouanno E."/>
            <person name="Wen M."/>
            <person name="Mejri S."/>
            <person name="Dirks R."/>
            <person name="Jansen H."/>
            <person name="Henkel C."/>
            <person name="Chen W.J."/>
            <person name="Zahm M."/>
            <person name="Cabau C."/>
            <person name="Klopp C."/>
            <person name="Thompson A.W."/>
            <person name="Robinson-Rechavi M."/>
            <person name="Braasch I."/>
            <person name="Lecointre G."/>
            <person name="Bobe J."/>
            <person name="Postlethwait J.H."/>
            <person name="Berthelot C."/>
            <person name="Roest Crollius H."/>
            <person name="Guiguen Y."/>
        </authorList>
    </citation>
    <scope>NUCLEOTIDE SEQUENCE</scope>
    <source>
        <strain evidence="2">WJC10195</strain>
    </source>
</reference>
<comment type="caution">
    <text evidence="2">The sequence shown here is derived from an EMBL/GenBank/DDBJ whole genome shotgun (WGS) entry which is preliminary data.</text>
</comment>
<protein>
    <submittedName>
        <fullName evidence="2">Uncharacterized protein</fullName>
    </submittedName>
</protein>
<accession>A0A9Q1FF31</accession>
<name>A0A9Q1FF31_SYNKA</name>
<dbReference type="AlphaFoldDB" id="A0A9Q1FF31"/>
<evidence type="ECO:0000313" key="3">
    <source>
        <dbReference type="Proteomes" id="UP001152622"/>
    </source>
</evidence>
<evidence type="ECO:0000256" key="1">
    <source>
        <dbReference type="SAM" id="MobiDB-lite"/>
    </source>
</evidence>
<dbReference type="EMBL" id="JAINUF010000006">
    <property type="protein sequence ID" value="KAJ8357072.1"/>
    <property type="molecule type" value="Genomic_DNA"/>
</dbReference>
<sequence>MWALGWRIPVKRLPYWRYTRLAVASMGIALRAQPPAPCGHKLTPAPCERRTGESSLLLPRPYHPHPTLCKSKRGFSRYPQADYGPSARPVPSSLVPPRLPPVL</sequence>
<dbReference type="Proteomes" id="UP001152622">
    <property type="component" value="Chromosome 6"/>
</dbReference>